<keyword evidence="2" id="KW-1185">Reference proteome</keyword>
<name>Q16C72_ROSDO</name>
<gene>
    <name evidence="1" type="ordered locus">RD1_0736</name>
</gene>
<evidence type="ECO:0000313" key="2">
    <source>
        <dbReference type="Proteomes" id="UP000007029"/>
    </source>
</evidence>
<dbReference type="KEGG" id="rde:RD1_0736"/>
<organism evidence="1 2">
    <name type="scientific">Roseobacter denitrificans (strain ATCC 33942 / OCh 114)</name>
    <name type="common">Erythrobacter sp. (strain OCh 114)</name>
    <name type="synonym">Roseobacter denitrificans</name>
    <dbReference type="NCBI Taxonomy" id="375451"/>
    <lineage>
        <taxon>Bacteria</taxon>
        <taxon>Pseudomonadati</taxon>
        <taxon>Pseudomonadota</taxon>
        <taxon>Alphaproteobacteria</taxon>
        <taxon>Rhodobacterales</taxon>
        <taxon>Roseobacteraceae</taxon>
        <taxon>Roseobacter</taxon>
    </lineage>
</organism>
<protein>
    <submittedName>
        <fullName evidence="1">Uncharacterized protein</fullName>
    </submittedName>
</protein>
<dbReference type="AlphaFoldDB" id="Q16C72"/>
<dbReference type="HOGENOM" id="CLU_3332428_0_0_5"/>
<evidence type="ECO:0000313" key="1">
    <source>
        <dbReference type="EMBL" id="ABG30421.1"/>
    </source>
</evidence>
<dbReference type="EMBL" id="CP000362">
    <property type="protein sequence ID" value="ABG30421.1"/>
    <property type="molecule type" value="Genomic_DNA"/>
</dbReference>
<dbReference type="Proteomes" id="UP000007029">
    <property type="component" value="Chromosome"/>
</dbReference>
<proteinExistence type="predicted"/>
<sequence>MTGLGPRGVSLRGDLRFGRLPLTTIIYMGTAQNGGAHR</sequence>
<reference evidence="1 2" key="1">
    <citation type="journal article" date="2007" name="J. Bacteriol.">
        <title>The complete genome sequence of Roseobacter denitrificans reveals a mixotrophic rather than photosynthetic metabolism.</title>
        <authorList>
            <person name="Swingley W.D."/>
            <person name="Sadekar S."/>
            <person name="Mastrian S.D."/>
            <person name="Matthies H.J."/>
            <person name="Hao J."/>
            <person name="Ramos H."/>
            <person name="Acharya C.R."/>
            <person name="Conrad A.L."/>
            <person name="Taylor H.L."/>
            <person name="Dejesa L.C."/>
            <person name="Shah M.K."/>
            <person name="O'huallachain M.E."/>
            <person name="Lince M.T."/>
            <person name="Blankenship R.E."/>
            <person name="Beatty J.T."/>
            <person name="Touchman J.W."/>
        </authorList>
    </citation>
    <scope>NUCLEOTIDE SEQUENCE [LARGE SCALE GENOMIC DNA]</scope>
    <source>
        <strain evidence="2">ATCC 33942 / OCh 114</strain>
    </source>
</reference>
<accession>Q16C72</accession>